<dbReference type="InterPro" id="IPR004119">
    <property type="entry name" value="EcKL"/>
</dbReference>
<proteinExistence type="predicted"/>
<dbReference type="Proteomes" id="UP001620645">
    <property type="component" value="Unassembled WGS sequence"/>
</dbReference>
<dbReference type="SUPFAM" id="SSF56112">
    <property type="entry name" value="Protein kinase-like (PK-like)"/>
    <property type="match status" value="1"/>
</dbReference>
<dbReference type="InterPro" id="IPR052961">
    <property type="entry name" value="Oxido-Kinase-like_Enzymes"/>
</dbReference>
<evidence type="ECO:0000313" key="2">
    <source>
        <dbReference type="EMBL" id="KAL3074275.1"/>
    </source>
</evidence>
<protein>
    <recommendedName>
        <fullName evidence="1">CHK kinase-like domain-containing protein</fullName>
    </recommendedName>
</protein>
<gene>
    <name evidence="2" type="ORF">niasHS_015105</name>
</gene>
<dbReference type="InterPro" id="IPR011009">
    <property type="entry name" value="Kinase-like_dom_sf"/>
</dbReference>
<dbReference type="InterPro" id="IPR015897">
    <property type="entry name" value="CHK_kinase-like"/>
</dbReference>
<reference evidence="2 3" key="1">
    <citation type="submission" date="2024-10" db="EMBL/GenBank/DDBJ databases">
        <authorList>
            <person name="Kim D."/>
        </authorList>
    </citation>
    <scope>NUCLEOTIDE SEQUENCE [LARGE SCALE GENOMIC DNA]</scope>
    <source>
        <strain evidence="2">Taebaek</strain>
    </source>
</reference>
<dbReference type="Gene3D" id="3.90.1200.10">
    <property type="match status" value="1"/>
</dbReference>
<feature type="domain" description="CHK kinase-like" evidence="1">
    <location>
        <begin position="176"/>
        <end position="358"/>
    </location>
</feature>
<evidence type="ECO:0000259" key="1">
    <source>
        <dbReference type="SMART" id="SM00587"/>
    </source>
</evidence>
<name>A0ABD2I9R9_HETSC</name>
<dbReference type="PANTHER" id="PTHR23020:SF41">
    <property type="entry name" value="AMINOGLYCOSIDE PHOSPHOTRANSFERASE DOMAIN-CONTAINING PROTEIN"/>
    <property type="match status" value="1"/>
</dbReference>
<accession>A0ABD2I9R9</accession>
<dbReference type="AlphaFoldDB" id="A0ABD2I9R9"/>
<dbReference type="EMBL" id="JBICCN010000357">
    <property type="protein sequence ID" value="KAL3074275.1"/>
    <property type="molecule type" value="Genomic_DNA"/>
</dbReference>
<keyword evidence="3" id="KW-1185">Reference proteome</keyword>
<sequence length="427" mass="49332">MSFPLLLGSETLQTTDLSQCVPGTAHTFHSLVASLRVQCDEFATIEAQSDAIESVEANPIDGQGLMSSIHRVAFRFVDGRQFIAILKVASTVKLERLNPIEDAARKGRDEESEGKVVEIGWDTEKMRSFLFEMCDLEERFFKLIVPLFPRHLLPILPIPFAIHPIPNNQHLEHGFLLMEDLSVKGVQPNFYEGLTAGQVESTIVHLAKLHAFTLTLPHHLLLRFRVNEYGRMDGMEDQLAQRVLSLDSPFFKRHQKTLRAFISKHNKLKTDVHERYGIRPVLCHGDLWSNNLFFNRLDNGEPGDQLSSIIDWQTCHASTGLNDVIRIIFSSVNAPLRRERMNYWLDLYFDTAERESHELNIVPPVEFPKQLRKDLFEEQRHFELTFVFLCFPTLFPQAQNDSQRRNLMERMETLFEESREQYENIGG</sequence>
<dbReference type="SMART" id="SM00587">
    <property type="entry name" value="CHK"/>
    <property type="match status" value="1"/>
</dbReference>
<dbReference type="PANTHER" id="PTHR23020">
    <property type="entry name" value="UNCHARACTERIZED NUCLEAR HORMONE RECEPTOR-RELATED"/>
    <property type="match status" value="1"/>
</dbReference>
<comment type="caution">
    <text evidence="2">The sequence shown here is derived from an EMBL/GenBank/DDBJ whole genome shotgun (WGS) entry which is preliminary data.</text>
</comment>
<evidence type="ECO:0000313" key="3">
    <source>
        <dbReference type="Proteomes" id="UP001620645"/>
    </source>
</evidence>
<dbReference type="Pfam" id="PF02958">
    <property type="entry name" value="EcKL"/>
    <property type="match status" value="1"/>
</dbReference>
<organism evidence="2 3">
    <name type="scientific">Heterodera schachtii</name>
    <name type="common">Sugarbeet cyst nematode worm</name>
    <name type="synonym">Tylenchus schachtii</name>
    <dbReference type="NCBI Taxonomy" id="97005"/>
    <lineage>
        <taxon>Eukaryota</taxon>
        <taxon>Metazoa</taxon>
        <taxon>Ecdysozoa</taxon>
        <taxon>Nematoda</taxon>
        <taxon>Chromadorea</taxon>
        <taxon>Rhabditida</taxon>
        <taxon>Tylenchina</taxon>
        <taxon>Tylenchomorpha</taxon>
        <taxon>Tylenchoidea</taxon>
        <taxon>Heteroderidae</taxon>
        <taxon>Heteroderinae</taxon>
        <taxon>Heterodera</taxon>
    </lineage>
</organism>